<reference evidence="2 3" key="1">
    <citation type="submission" date="2021-05" db="EMBL/GenBank/DDBJ databases">
        <title>The draft genome of Geobacter chapellei DSM 13688.</title>
        <authorList>
            <person name="Xu Z."/>
            <person name="Masuda Y."/>
            <person name="Itoh H."/>
            <person name="Senoo K."/>
        </authorList>
    </citation>
    <scope>NUCLEOTIDE SEQUENCE [LARGE SCALE GENOMIC DNA]</scope>
    <source>
        <strain evidence="2 3">DSM 13688</strain>
    </source>
</reference>
<dbReference type="Pfam" id="PF00248">
    <property type="entry name" value="Aldo_ket_red"/>
    <property type="match status" value="1"/>
</dbReference>
<dbReference type="InterPro" id="IPR023210">
    <property type="entry name" value="NADP_OxRdtase_dom"/>
</dbReference>
<dbReference type="PANTHER" id="PTHR43312">
    <property type="entry name" value="D-THREO-ALDOSE 1-DEHYDROGENASE"/>
    <property type="match status" value="1"/>
</dbReference>
<keyword evidence="3" id="KW-1185">Reference proteome</keyword>
<accession>A0ABS5U6V6</accession>
<dbReference type="InterPro" id="IPR053135">
    <property type="entry name" value="AKR2_Oxidoreductase"/>
</dbReference>
<dbReference type="EMBL" id="JAHDYS010000004">
    <property type="protein sequence ID" value="MBT1071391.1"/>
    <property type="molecule type" value="Genomic_DNA"/>
</dbReference>
<protein>
    <submittedName>
        <fullName evidence="2">Aldo/keto reductase</fullName>
    </submittedName>
</protein>
<dbReference type="SUPFAM" id="SSF51430">
    <property type="entry name" value="NAD(P)-linked oxidoreductase"/>
    <property type="match status" value="1"/>
</dbReference>
<feature type="domain" description="NADP-dependent oxidoreductase" evidence="1">
    <location>
        <begin position="16"/>
        <end position="216"/>
    </location>
</feature>
<dbReference type="Proteomes" id="UP000784128">
    <property type="component" value="Unassembled WGS sequence"/>
</dbReference>
<evidence type="ECO:0000313" key="2">
    <source>
        <dbReference type="EMBL" id="MBT1071391.1"/>
    </source>
</evidence>
<sequence length="306" mass="34254">MPYRKLGRTGEKVSLIGLGGFHIGKQADEKESIEIIRTAIDNGVNFMDNCWDYNEGKSEVRMGKALQDGYRNKVFLMTKIDGRDRKTAAKQIDESLRRLKTDRIDLMQIHEVIRLSDVEKSFAPAGGLEALLAAKQAGKIRYIGFTGHKSPSIHLKMLETAAKHEFVFDAVQMPLNVMDAHYDSFEKNVLPVALKHNIGILGMKSMGSPYILESNTASPVECLHYAMSLPTSVVITGCDSLVILKQALKAAREFRPFTEQQVAALLSRTTEAALKGKYERYKTSDYFDGTHHHPEWLGPAREKSVL</sequence>
<organism evidence="2 3">
    <name type="scientific">Pelotalea chapellei</name>
    <dbReference type="NCBI Taxonomy" id="44671"/>
    <lineage>
        <taxon>Bacteria</taxon>
        <taxon>Pseudomonadati</taxon>
        <taxon>Thermodesulfobacteriota</taxon>
        <taxon>Desulfuromonadia</taxon>
        <taxon>Geobacterales</taxon>
        <taxon>Geobacteraceae</taxon>
        <taxon>Pelotalea</taxon>
    </lineage>
</organism>
<gene>
    <name evidence="2" type="ORF">KJB30_06335</name>
</gene>
<dbReference type="Gene3D" id="3.20.20.100">
    <property type="entry name" value="NADP-dependent oxidoreductase domain"/>
    <property type="match status" value="1"/>
</dbReference>
<dbReference type="InterPro" id="IPR036812">
    <property type="entry name" value="NAD(P)_OxRdtase_dom_sf"/>
</dbReference>
<proteinExistence type="predicted"/>
<dbReference type="PANTHER" id="PTHR43312:SF1">
    <property type="entry name" value="NADP-DEPENDENT OXIDOREDUCTASE DOMAIN-CONTAINING PROTEIN"/>
    <property type="match status" value="1"/>
</dbReference>
<evidence type="ECO:0000313" key="3">
    <source>
        <dbReference type="Proteomes" id="UP000784128"/>
    </source>
</evidence>
<comment type="caution">
    <text evidence="2">The sequence shown here is derived from an EMBL/GenBank/DDBJ whole genome shotgun (WGS) entry which is preliminary data.</text>
</comment>
<name>A0ABS5U6V6_9BACT</name>
<evidence type="ECO:0000259" key="1">
    <source>
        <dbReference type="Pfam" id="PF00248"/>
    </source>
</evidence>
<dbReference type="CDD" id="cd19100">
    <property type="entry name" value="AKR_unchar"/>
    <property type="match status" value="1"/>
</dbReference>